<dbReference type="Proteomes" id="UP000499080">
    <property type="component" value="Unassembled WGS sequence"/>
</dbReference>
<keyword evidence="2" id="KW-1185">Reference proteome</keyword>
<accession>A0A4Y2IKW1</accession>
<name>A0A4Y2IKW1_ARAVE</name>
<organism evidence="1 2">
    <name type="scientific">Araneus ventricosus</name>
    <name type="common">Orbweaver spider</name>
    <name type="synonym">Epeira ventricosa</name>
    <dbReference type="NCBI Taxonomy" id="182803"/>
    <lineage>
        <taxon>Eukaryota</taxon>
        <taxon>Metazoa</taxon>
        <taxon>Ecdysozoa</taxon>
        <taxon>Arthropoda</taxon>
        <taxon>Chelicerata</taxon>
        <taxon>Arachnida</taxon>
        <taxon>Araneae</taxon>
        <taxon>Araneomorphae</taxon>
        <taxon>Entelegynae</taxon>
        <taxon>Araneoidea</taxon>
        <taxon>Araneidae</taxon>
        <taxon>Araneus</taxon>
    </lineage>
</organism>
<dbReference type="EMBL" id="BGPR01107096">
    <property type="protein sequence ID" value="GBM78453.1"/>
    <property type="molecule type" value="Genomic_DNA"/>
</dbReference>
<evidence type="ECO:0000313" key="1">
    <source>
        <dbReference type="EMBL" id="GBM78453.1"/>
    </source>
</evidence>
<protein>
    <submittedName>
        <fullName evidence="1">Uncharacterized protein</fullName>
    </submittedName>
</protein>
<gene>
    <name evidence="1" type="ORF">AVEN_172148_1</name>
</gene>
<sequence>SKLRLFWKSKTRKYQLRTNLMHLGGEVIEYIDQETYSETDVEDNTMVVTEYSDLENHSELIPGDPDVGGQLEVTAQL</sequence>
<evidence type="ECO:0000313" key="2">
    <source>
        <dbReference type="Proteomes" id="UP000499080"/>
    </source>
</evidence>
<proteinExistence type="predicted"/>
<dbReference type="AlphaFoldDB" id="A0A4Y2IKW1"/>
<feature type="non-terminal residue" evidence="1">
    <location>
        <position position="1"/>
    </location>
</feature>
<comment type="caution">
    <text evidence="1">The sequence shown here is derived from an EMBL/GenBank/DDBJ whole genome shotgun (WGS) entry which is preliminary data.</text>
</comment>
<reference evidence="1 2" key="1">
    <citation type="journal article" date="2019" name="Sci. Rep.">
        <title>Orb-weaving spider Araneus ventricosus genome elucidates the spidroin gene catalogue.</title>
        <authorList>
            <person name="Kono N."/>
            <person name="Nakamura H."/>
            <person name="Ohtoshi R."/>
            <person name="Moran D.A.P."/>
            <person name="Shinohara A."/>
            <person name="Yoshida Y."/>
            <person name="Fujiwara M."/>
            <person name="Mori M."/>
            <person name="Tomita M."/>
            <person name="Arakawa K."/>
        </authorList>
    </citation>
    <scope>NUCLEOTIDE SEQUENCE [LARGE SCALE GENOMIC DNA]</scope>
</reference>